<proteinExistence type="predicted"/>
<dbReference type="RefSeq" id="WP_345937737.1">
    <property type="nucleotide sequence ID" value="NZ_JBBKTW010000005.1"/>
</dbReference>
<dbReference type="PROSITE" id="PS51918">
    <property type="entry name" value="RADICAL_SAM"/>
    <property type="match status" value="1"/>
</dbReference>
<dbReference type="Gene3D" id="2.60.120.620">
    <property type="entry name" value="q2cbj1_9rhob like domain"/>
    <property type="match status" value="1"/>
</dbReference>
<keyword evidence="4" id="KW-0408">Iron</keyword>
<sequence length="720" mass="79029">MNAITSQSRPAPFVDSTPLIGDPAALRTRLRTSGYLFLRGVVPRPALDAAARDMTAEAARDGWFIDGTPPAARITNPAAACAEPEPAFRAVYDRVFMRQSFHSVAHEPAMTGLMTGLLDTPDLLVHPRTIGRMIFPARPGHDDFTTPAHQDYWALQGTPDTLTAWIPLHDCPYEHGSLMVAEGTHREGIFPYRLCLGAGGVEVENPLTGRWRGGDFAAGDVLIFYTLTVHRASPNLTNRLRLSVDCRFQPAAEEVNQECLRLSGTPYDWDQIYAGWSRDDLRYYWRRFDLKTVAYDPKYYARRDELAFIEGRKGNRAAISALQRVEKADPDPERRAAATALLARFTAPAATTAQTIPATPSAPARQAVQARQAVPARQGVPDGAICGRHPAMGVNNVALELTEACNYRCTMCDYWRIPNPKFMPLADARDFLGLFGETGLASVLLTGGEPLLHPQWREIAGMLPEGARRSLCTNGSPILKKNRDVATFFDRLTVSVDGATDENFARIRGFRHLEGIMRALEEIKAARPQIRIQIKMTIMRHNFTDTLPIFARCLEGGFVDGVGFGIPDTSLLAFGFEQTARERAAYLDAMFPTADELPRFAAIVDDIHDRFAGAIAAGFMYEGDLRRYLARFMALRGLGPAPAGRACCIPFHSMVLKADGRVSGCYFLSDTTTIDDLRGPDGLLAHMKALDGHSAAASPVCRSCDQLLFPGSPFEAPAGA</sequence>
<dbReference type="InterPro" id="IPR050377">
    <property type="entry name" value="Radical_SAM_PqqE_MftC-like"/>
</dbReference>
<name>A0ABU9YM27_9PROT</name>
<evidence type="ECO:0000256" key="2">
    <source>
        <dbReference type="ARBA" id="ARBA00022691"/>
    </source>
</evidence>
<protein>
    <submittedName>
        <fullName evidence="7">Radical SAM protein</fullName>
    </submittedName>
</protein>
<dbReference type="PANTHER" id="PTHR11228:SF22">
    <property type="entry name" value="PEPTIDE BIOSYNTHESIS PROTEIN YYDG-RELATED"/>
    <property type="match status" value="1"/>
</dbReference>
<dbReference type="SFLD" id="SFLDS00029">
    <property type="entry name" value="Radical_SAM"/>
    <property type="match status" value="1"/>
</dbReference>
<reference evidence="7 8" key="1">
    <citation type="submission" date="2024-03" db="EMBL/GenBank/DDBJ databases">
        <title>High-quality draft genome sequencing of Tistrella sp. BH-R2-4.</title>
        <authorList>
            <person name="Dong C."/>
        </authorList>
    </citation>
    <scope>NUCLEOTIDE SEQUENCE [LARGE SCALE GENOMIC DNA]</scope>
    <source>
        <strain evidence="7 8">BH-R2-4</strain>
    </source>
</reference>
<dbReference type="PANTHER" id="PTHR11228">
    <property type="entry name" value="RADICAL SAM DOMAIN PROTEIN"/>
    <property type="match status" value="1"/>
</dbReference>
<keyword evidence="2" id="KW-0949">S-adenosyl-L-methionine</keyword>
<dbReference type="Proteomes" id="UP001413721">
    <property type="component" value="Unassembled WGS sequence"/>
</dbReference>
<dbReference type="InterPro" id="IPR008775">
    <property type="entry name" value="Phytyl_CoA_dOase-like"/>
</dbReference>
<evidence type="ECO:0000259" key="6">
    <source>
        <dbReference type="PROSITE" id="PS51918"/>
    </source>
</evidence>
<dbReference type="Pfam" id="PF04055">
    <property type="entry name" value="Radical_SAM"/>
    <property type="match status" value="1"/>
</dbReference>
<dbReference type="InterPro" id="IPR013785">
    <property type="entry name" value="Aldolase_TIM"/>
</dbReference>
<keyword evidence="8" id="KW-1185">Reference proteome</keyword>
<keyword evidence="5" id="KW-0411">Iron-sulfur</keyword>
<keyword evidence="3" id="KW-0479">Metal-binding</keyword>
<accession>A0ABU9YM27</accession>
<dbReference type="SUPFAM" id="SSF102114">
    <property type="entry name" value="Radical SAM enzymes"/>
    <property type="match status" value="1"/>
</dbReference>
<evidence type="ECO:0000256" key="3">
    <source>
        <dbReference type="ARBA" id="ARBA00022723"/>
    </source>
</evidence>
<gene>
    <name evidence="7" type="ORF">WG926_15780</name>
</gene>
<dbReference type="Pfam" id="PF05721">
    <property type="entry name" value="PhyH"/>
    <property type="match status" value="1"/>
</dbReference>
<evidence type="ECO:0000256" key="5">
    <source>
        <dbReference type="ARBA" id="ARBA00023014"/>
    </source>
</evidence>
<dbReference type="SUPFAM" id="SSF51197">
    <property type="entry name" value="Clavaminate synthase-like"/>
    <property type="match status" value="1"/>
</dbReference>
<dbReference type="InterPro" id="IPR007197">
    <property type="entry name" value="rSAM"/>
</dbReference>
<evidence type="ECO:0000313" key="7">
    <source>
        <dbReference type="EMBL" id="MEN2989777.1"/>
    </source>
</evidence>
<evidence type="ECO:0000313" key="8">
    <source>
        <dbReference type="Proteomes" id="UP001413721"/>
    </source>
</evidence>
<feature type="domain" description="Radical SAM core" evidence="6">
    <location>
        <begin position="391"/>
        <end position="614"/>
    </location>
</feature>
<dbReference type="Gene3D" id="3.20.20.70">
    <property type="entry name" value="Aldolase class I"/>
    <property type="match status" value="1"/>
</dbReference>
<evidence type="ECO:0000256" key="4">
    <source>
        <dbReference type="ARBA" id="ARBA00023004"/>
    </source>
</evidence>
<comment type="cofactor">
    <cofactor evidence="1">
        <name>[4Fe-4S] cluster</name>
        <dbReference type="ChEBI" id="CHEBI:49883"/>
    </cofactor>
</comment>
<comment type="caution">
    <text evidence="7">The sequence shown here is derived from an EMBL/GenBank/DDBJ whole genome shotgun (WGS) entry which is preliminary data.</text>
</comment>
<dbReference type="SFLD" id="SFLDG01067">
    <property type="entry name" value="SPASM/twitch_domain_containing"/>
    <property type="match status" value="1"/>
</dbReference>
<dbReference type="EMBL" id="JBBKTW010000005">
    <property type="protein sequence ID" value="MEN2989777.1"/>
    <property type="molecule type" value="Genomic_DNA"/>
</dbReference>
<organism evidence="7 8">
    <name type="scientific">Tistrella arctica</name>
    <dbReference type="NCBI Taxonomy" id="3133430"/>
    <lineage>
        <taxon>Bacteria</taxon>
        <taxon>Pseudomonadati</taxon>
        <taxon>Pseudomonadota</taxon>
        <taxon>Alphaproteobacteria</taxon>
        <taxon>Geminicoccales</taxon>
        <taxon>Geminicoccaceae</taxon>
        <taxon>Tistrella</taxon>
    </lineage>
</organism>
<dbReference type="CDD" id="cd01335">
    <property type="entry name" value="Radical_SAM"/>
    <property type="match status" value="1"/>
</dbReference>
<evidence type="ECO:0000256" key="1">
    <source>
        <dbReference type="ARBA" id="ARBA00001966"/>
    </source>
</evidence>
<dbReference type="InterPro" id="IPR058240">
    <property type="entry name" value="rSAM_sf"/>
</dbReference>